<organism evidence="2">
    <name type="scientific">Podoviridae sp. ct8Lf7</name>
    <dbReference type="NCBI Taxonomy" id="2827723"/>
    <lineage>
        <taxon>Viruses</taxon>
        <taxon>Duplodnaviria</taxon>
        <taxon>Heunggongvirae</taxon>
        <taxon>Uroviricota</taxon>
        <taxon>Caudoviricetes</taxon>
    </lineage>
</organism>
<name>A0A8S5S131_9CAUD</name>
<keyword evidence="1" id="KW-0472">Membrane</keyword>
<sequence length="37" mass="4216">MTVPSIHIVMPFYQYSLLPTELALSIFLIGLYTDLSQ</sequence>
<feature type="transmembrane region" description="Helical" evidence="1">
    <location>
        <begin position="12"/>
        <end position="32"/>
    </location>
</feature>
<evidence type="ECO:0000256" key="1">
    <source>
        <dbReference type="SAM" id="Phobius"/>
    </source>
</evidence>
<reference evidence="2" key="1">
    <citation type="journal article" date="2021" name="Proc. Natl. Acad. Sci. U.S.A.">
        <title>A Catalog of Tens of Thousands of Viruses from Human Metagenomes Reveals Hidden Associations with Chronic Diseases.</title>
        <authorList>
            <person name="Tisza M.J."/>
            <person name="Buck C.B."/>
        </authorList>
    </citation>
    <scope>NUCLEOTIDE SEQUENCE</scope>
    <source>
        <strain evidence="2">Ct8Lf7</strain>
    </source>
</reference>
<protein>
    <submittedName>
        <fullName evidence="2">Uncharacterized protein</fullName>
    </submittedName>
</protein>
<accession>A0A8S5S131</accession>
<keyword evidence="1" id="KW-1133">Transmembrane helix</keyword>
<evidence type="ECO:0000313" key="2">
    <source>
        <dbReference type="EMBL" id="DAF44724.1"/>
    </source>
</evidence>
<dbReference type="EMBL" id="BK032511">
    <property type="protein sequence ID" value="DAF44724.1"/>
    <property type="molecule type" value="Genomic_DNA"/>
</dbReference>
<keyword evidence="1" id="KW-0812">Transmembrane</keyword>
<proteinExistence type="predicted"/>